<keyword evidence="5" id="KW-1278">Translocase</keyword>
<feature type="domain" description="ABC transporter" evidence="7">
    <location>
        <begin position="3"/>
        <end position="246"/>
    </location>
</feature>
<keyword evidence="4 8" id="KW-0067">ATP-binding</keyword>
<dbReference type="PANTHER" id="PTHR43166">
    <property type="entry name" value="AMINO ACID IMPORT ATP-BINDING PROTEIN"/>
    <property type="match status" value="1"/>
</dbReference>
<dbReference type="InterPro" id="IPR003439">
    <property type="entry name" value="ABC_transporter-like_ATP-bd"/>
</dbReference>
<dbReference type="Proteomes" id="UP001597186">
    <property type="component" value="Unassembled WGS sequence"/>
</dbReference>
<organism evidence="8 9">
    <name type="scientific">Lacimonas salitolerans</name>
    <dbReference type="NCBI Taxonomy" id="1323750"/>
    <lineage>
        <taxon>Bacteria</taxon>
        <taxon>Pseudomonadati</taxon>
        <taxon>Pseudomonadota</taxon>
        <taxon>Alphaproteobacteria</taxon>
        <taxon>Rhodobacterales</taxon>
        <taxon>Paracoccaceae</taxon>
        <taxon>Lacimonas</taxon>
    </lineage>
</organism>
<keyword evidence="9" id="KW-1185">Reference proteome</keyword>
<dbReference type="Gene3D" id="3.40.50.300">
    <property type="entry name" value="P-loop containing nucleotide triphosphate hydrolases"/>
    <property type="match status" value="1"/>
</dbReference>
<proteinExistence type="predicted"/>
<dbReference type="InterPro" id="IPR017871">
    <property type="entry name" value="ABC_transporter-like_CS"/>
</dbReference>
<dbReference type="RefSeq" id="WP_379916755.1">
    <property type="nucleotide sequence ID" value="NZ_JBHUDD010000120.1"/>
</dbReference>
<accession>A0ABW4EJB4</accession>
<dbReference type="Pfam" id="PF00005">
    <property type="entry name" value="ABC_tran"/>
    <property type="match status" value="1"/>
</dbReference>
<dbReference type="InterPro" id="IPR003593">
    <property type="entry name" value="AAA+_ATPase"/>
</dbReference>
<name>A0ABW4EJB4_9RHOB</name>
<sequence length="252" mass="27605">MSLRLQGVGRRFGNTQAVSDVSLTVEQGEMIAVIGRSGAGKSTLLNMINRLIDPSEGEIMNEGRDIAKLRGAELRAWRRQTAMIFQRFNLVQRLDVLTNAMTGRLDFPPRAAKLFGWFSDSDRDAAIDALAALEMDAHALKRADQLSGGQQQRVAIARALVQEPRIILADEPVASLDPLNAEGVMSALRKINRERNITVICNLHSVPLTRAWCDRVIGLSQGRVVFDGSVAALDEEALLTIYGSRDALQEAA</sequence>
<evidence type="ECO:0000256" key="3">
    <source>
        <dbReference type="ARBA" id="ARBA00022741"/>
    </source>
</evidence>
<keyword evidence="6" id="KW-0472">Membrane</keyword>
<dbReference type="PROSITE" id="PS50893">
    <property type="entry name" value="ABC_TRANSPORTER_2"/>
    <property type="match status" value="1"/>
</dbReference>
<dbReference type="InterPro" id="IPR050086">
    <property type="entry name" value="MetN_ABC_transporter-like"/>
</dbReference>
<dbReference type="EMBL" id="JBHUDD010000120">
    <property type="protein sequence ID" value="MFD1510512.1"/>
    <property type="molecule type" value="Genomic_DNA"/>
</dbReference>
<keyword evidence="3" id="KW-0547">Nucleotide-binding</keyword>
<evidence type="ECO:0000256" key="5">
    <source>
        <dbReference type="ARBA" id="ARBA00022967"/>
    </source>
</evidence>
<dbReference type="InterPro" id="IPR027417">
    <property type="entry name" value="P-loop_NTPase"/>
</dbReference>
<dbReference type="PROSITE" id="PS00211">
    <property type="entry name" value="ABC_TRANSPORTER_1"/>
    <property type="match status" value="1"/>
</dbReference>
<protein>
    <submittedName>
        <fullName evidence="8">Phosphonate ABC transporter ATP-binding protein</fullName>
    </submittedName>
</protein>
<dbReference type="InterPro" id="IPR012693">
    <property type="entry name" value="ABC_transpr_PhnC"/>
</dbReference>
<evidence type="ECO:0000313" key="9">
    <source>
        <dbReference type="Proteomes" id="UP001597186"/>
    </source>
</evidence>
<dbReference type="NCBIfam" id="TIGR02315">
    <property type="entry name" value="ABC_phnC"/>
    <property type="match status" value="1"/>
</dbReference>
<dbReference type="GO" id="GO:0005524">
    <property type="term" value="F:ATP binding"/>
    <property type="evidence" value="ECO:0007669"/>
    <property type="project" value="UniProtKB-KW"/>
</dbReference>
<dbReference type="SMART" id="SM00382">
    <property type="entry name" value="AAA"/>
    <property type="match status" value="1"/>
</dbReference>
<dbReference type="PANTHER" id="PTHR43166:SF6">
    <property type="entry name" value="PHOSPHONATES IMPORT ATP-BINDING PROTEIN PHNC"/>
    <property type="match status" value="1"/>
</dbReference>
<evidence type="ECO:0000256" key="2">
    <source>
        <dbReference type="ARBA" id="ARBA00022475"/>
    </source>
</evidence>
<reference evidence="9" key="1">
    <citation type="journal article" date="2019" name="Int. J. Syst. Evol. Microbiol.">
        <title>The Global Catalogue of Microorganisms (GCM) 10K type strain sequencing project: providing services to taxonomists for standard genome sequencing and annotation.</title>
        <authorList>
            <consortium name="The Broad Institute Genomics Platform"/>
            <consortium name="The Broad Institute Genome Sequencing Center for Infectious Disease"/>
            <person name="Wu L."/>
            <person name="Ma J."/>
        </authorList>
    </citation>
    <scope>NUCLEOTIDE SEQUENCE [LARGE SCALE GENOMIC DNA]</scope>
    <source>
        <strain evidence="9">CGMCC 1.12477</strain>
    </source>
</reference>
<dbReference type="SUPFAM" id="SSF52540">
    <property type="entry name" value="P-loop containing nucleoside triphosphate hydrolases"/>
    <property type="match status" value="1"/>
</dbReference>
<evidence type="ECO:0000256" key="1">
    <source>
        <dbReference type="ARBA" id="ARBA00022448"/>
    </source>
</evidence>
<keyword evidence="2" id="KW-1003">Cell membrane</keyword>
<evidence type="ECO:0000259" key="7">
    <source>
        <dbReference type="PROSITE" id="PS50893"/>
    </source>
</evidence>
<evidence type="ECO:0000256" key="4">
    <source>
        <dbReference type="ARBA" id="ARBA00022840"/>
    </source>
</evidence>
<keyword evidence="1" id="KW-0813">Transport</keyword>
<gene>
    <name evidence="8" type="primary">phnC</name>
    <name evidence="8" type="ORF">ACFTOW_14020</name>
</gene>
<evidence type="ECO:0000313" key="8">
    <source>
        <dbReference type="EMBL" id="MFD1510512.1"/>
    </source>
</evidence>
<dbReference type="CDD" id="cd03256">
    <property type="entry name" value="ABC_PhnC_transporter"/>
    <property type="match status" value="1"/>
</dbReference>
<comment type="caution">
    <text evidence="8">The sequence shown here is derived from an EMBL/GenBank/DDBJ whole genome shotgun (WGS) entry which is preliminary data.</text>
</comment>
<evidence type="ECO:0000256" key="6">
    <source>
        <dbReference type="ARBA" id="ARBA00023136"/>
    </source>
</evidence>